<evidence type="ECO:0000313" key="4">
    <source>
        <dbReference type="Proteomes" id="UP001233999"/>
    </source>
</evidence>
<dbReference type="InterPro" id="IPR003599">
    <property type="entry name" value="Ig_sub"/>
</dbReference>
<reference evidence="3" key="1">
    <citation type="journal article" date="2023" name="IScience">
        <title>Live-bearing cockroach genome reveals convergent evolutionary mechanisms linked to viviparity in insects and beyond.</title>
        <authorList>
            <person name="Fouks B."/>
            <person name="Harrison M.C."/>
            <person name="Mikhailova A.A."/>
            <person name="Marchal E."/>
            <person name="English S."/>
            <person name="Carruthers M."/>
            <person name="Jennings E.C."/>
            <person name="Chiamaka E.L."/>
            <person name="Frigard R.A."/>
            <person name="Pippel M."/>
            <person name="Attardo G.M."/>
            <person name="Benoit J.B."/>
            <person name="Bornberg-Bauer E."/>
            <person name="Tobe S.S."/>
        </authorList>
    </citation>
    <scope>NUCLEOTIDE SEQUENCE</scope>
    <source>
        <strain evidence="3">Stay&amp;Tobe</strain>
    </source>
</reference>
<organism evidence="3 4">
    <name type="scientific">Diploptera punctata</name>
    <name type="common">Pacific beetle cockroach</name>
    <dbReference type="NCBI Taxonomy" id="6984"/>
    <lineage>
        <taxon>Eukaryota</taxon>
        <taxon>Metazoa</taxon>
        <taxon>Ecdysozoa</taxon>
        <taxon>Arthropoda</taxon>
        <taxon>Hexapoda</taxon>
        <taxon>Insecta</taxon>
        <taxon>Pterygota</taxon>
        <taxon>Neoptera</taxon>
        <taxon>Polyneoptera</taxon>
        <taxon>Dictyoptera</taxon>
        <taxon>Blattodea</taxon>
        <taxon>Blaberoidea</taxon>
        <taxon>Blaberidae</taxon>
        <taxon>Diplopterinae</taxon>
        <taxon>Diploptera</taxon>
    </lineage>
</organism>
<keyword evidence="1" id="KW-0732">Signal</keyword>
<evidence type="ECO:0000256" key="1">
    <source>
        <dbReference type="SAM" id="SignalP"/>
    </source>
</evidence>
<feature type="chain" id="PRO_5041928776" description="Ig-like domain-containing protein" evidence="1">
    <location>
        <begin position="25"/>
        <end position="284"/>
    </location>
</feature>
<dbReference type="Gene3D" id="2.60.40.10">
    <property type="entry name" value="Immunoglobulins"/>
    <property type="match status" value="1"/>
</dbReference>
<dbReference type="AlphaFoldDB" id="A0AAD8ED79"/>
<gene>
    <name evidence="3" type="ORF">L9F63_002688</name>
</gene>
<sequence>MELSQTIIQSIFLLLNLLISRTRGLKLVRLDVPAIADIFSPVTLKCEYNLEDMNLYSVKWYKDGFEFFRYMPDYDPRSQALKSSGITVDLQKSDMNQVTLINLQFNHTGNYKCEVSTEAPDFKTVAQHANMTVMAYPTEDPKVEGVLSTYSLGDYVYANCTSGKSSPPAILTWHINGAKPDTWSWDNRRGWMEKDSQGLYTRTVGLQFQILSSHFTSNGGGLMPKMEIRCTSTIGNSVRHKAVYPTLVRALTSNSLAQKRLTGSAGVLRPPISIALVLVTSFRT</sequence>
<evidence type="ECO:0000259" key="2">
    <source>
        <dbReference type="PROSITE" id="PS50835"/>
    </source>
</evidence>
<evidence type="ECO:0000313" key="3">
    <source>
        <dbReference type="EMBL" id="KAJ9585522.1"/>
    </source>
</evidence>
<feature type="non-terminal residue" evidence="3">
    <location>
        <position position="284"/>
    </location>
</feature>
<dbReference type="FunFam" id="2.60.40.10:FF:000437">
    <property type="entry name" value="Beat-IIIc, isoform A"/>
    <property type="match status" value="1"/>
</dbReference>
<dbReference type="Proteomes" id="UP001233999">
    <property type="component" value="Unassembled WGS sequence"/>
</dbReference>
<dbReference type="InterPro" id="IPR007110">
    <property type="entry name" value="Ig-like_dom"/>
</dbReference>
<dbReference type="InterPro" id="IPR036179">
    <property type="entry name" value="Ig-like_dom_sf"/>
</dbReference>
<dbReference type="InterPro" id="IPR013783">
    <property type="entry name" value="Ig-like_fold"/>
</dbReference>
<feature type="domain" description="Ig-like" evidence="2">
    <location>
        <begin position="40"/>
        <end position="132"/>
    </location>
</feature>
<reference evidence="3" key="2">
    <citation type="submission" date="2023-05" db="EMBL/GenBank/DDBJ databases">
        <authorList>
            <person name="Fouks B."/>
        </authorList>
    </citation>
    <scope>NUCLEOTIDE SEQUENCE</scope>
    <source>
        <strain evidence="3">Stay&amp;Tobe</strain>
        <tissue evidence="3">Testes</tissue>
    </source>
</reference>
<comment type="caution">
    <text evidence="3">The sequence shown here is derived from an EMBL/GenBank/DDBJ whole genome shotgun (WGS) entry which is preliminary data.</text>
</comment>
<dbReference type="PANTHER" id="PTHR21261:SF15">
    <property type="entry name" value="BEATEN PATH IIIA, ISOFORM D-RELATED"/>
    <property type="match status" value="1"/>
</dbReference>
<dbReference type="EMBL" id="JASPKZ010007265">
    <property type="protein sequence ID" value="KAJ9585522.1"/>
    <property type="molecule type" value="Genomic_DNA"/>
</dbReference>
<feature type="signal peptide" evidence="1">
    <location>
        <begin position="1"/>
        <end position="24"/>
    </location>
</feature>
<name>A0AAD8ED79_DIPPU</name>
<dbReference type="SUPFAM" id="SSF48726">
    <property type="entry name" value="Immunoglobulin"/>
    <property type="match status" value="1"/>
</dbReference>
<dbReference type="SMART" id="SM00409">
    <property type="entry name" value="IG"/>
    <property type="match status" value="1"/>
</dbReference>
<protein>
    <recommendedName>
        <fullName evidence="2">Ig-like domain-containing protein</fullName>
    </recommendedName>
</protein>
<dbReference type="PROSITE" id="PS50835">
    <property type="entry name" value="IG_LIKE"/>
    <property type="match status" value="1"/>
</dbReference>
<accession>A0AAD8ED79</accession>
<keyword evidence="4" id="KW-1185">Reference proteome</keyword>
<dbReference type="PANTHER" id="PTHR21261">
    <property type="entry name" value="BEAT PROTEIN"/>
    <property type="match status" value="1"/>
</dbReference>
<proteinExistence type="predicted"/>